<dbReference type="InterPro" id="IPR036188">
    <property type="entry name" value="FAD/NAD-bd_sf"/>
</dbReference>
<gene>
    <name evidence="7" type="ORF">MAPG_08806</name>
</gene>
<organism evidence="8 9">
    <name type="scientific">Magnaporthiopsis poae (strain ATCC 64411 / 73-15)</name>
    <name type="common">Kentucky bluegrass fungus</name>
    <name type="synonym">Magnaporthe poae</name>
    <dbReference type="NCBI Taxonomy" id="644358"/>
    <lineage>
        <taxon>Eukaryota</taxon>
        <taxon>Fungi</taxon>
        <taxon>Dikarya</taxon>
        <taxon>Ascomycota</taxon>
        <taxon>Pezizomycotina</taxon>
        <taxon>Sordariomycetes</taxon>
        <taxon>Sordariomycetidae</taxon>
        <taxon>Magnaporthales</taxon>
        <taxon>Magnaporthaceae</taxon>
        <taxon>Magnaporthiopsis</taxon>
    </lineage>
</organism>
<evidence type="ECO:0000256" key="4">
    <source>
        <dbReference type="ARBA" id="ARBA00023002"/>
    </source>
</evidence>
<reference evidence="7" key="3">
    <citation type="submission" date="2011-03" db="EMBL/GenBank/DDBJ databases">
        <title>Annotation of Magnaporthe poae ATCC 64411.</title>
        <authorList>
            <person name="Ma L.-J."/>
            <person name="Dead R."/>
            <person name="Young S.K."/>
            <person name="Zeng Q."/>
            <person name="Gargeya S."/>
            <person name="Fitzgerald M."/>
            <person name="Haas B."/>
            <person name="Abouelleil A."/>
            <person name="Alvarado L."/>
            <person name="Arachchi H.M."/>
            <person name="Berlin A."/>
            <person name="Brown A."/>
            <person name="Chapman S.B."/>
            <person name="Chen Z."/>
            <person name="Dunbar C."/>
            <person name="Freedman E."/>
            <person name="Gearin G."/>
            <person name="Gellesch M."/>
            <person name="Goldberg J."/>
            <person name="Griggs A."/>
            <person name="Gujja S."/>
            <person name="Heiman D."/>
            <person name="Howarth C."/>
            <person name="Larson L."/>
            <person name="Lui A."/>
            <person name="MacDonald P.J.P."/>
            <person name="Mehta T."/>
            <person name="Montmayeur A."/>
            <person name="Murphy C."/>
            <person name="Neiman D."/>
            <person name="Pearson M."/>
            <person name="Priest M."/>
            <person name="Roberts A."/>
            <person name="Saif S."/>
            <person name="Shea T."/>
            <person name="Shenoy N."/>
            <person name="Sisk P."/>
            <person name="Stolte C."/>
            <person name="Sykes S."/>
            <person name="Yandava C."/>
            <person name="Wortman J."/>
            <person name="Nusbaum C."/>
            <person name="Birren B."/>
        </authorList>
    </citation>
    <scope>NUCLEOTIDE SEQUENCE</scope>
    <source>
        <strain evidence="7">ATCC 64411</strain>
    </source>
</reference>
<dbReference type="OMA" id="CEGHEEL"/>
<evidence type="ECO:0000256" key="1">
    <source>
        <dbReference type="ARBA" id="ARBA00007992"/>
    </source>
</evidence>
<dbReference type="eggNOG" id="KOG2614">
    <property type="taxonomic scope" value="Eukaryota"/>
</dbReference>
<evidence type="ECO:0000256" key="5">
    <source>
        <dbReference type="SAM" id="Phobius"/>
    </source>
</evidence>
<keyword evidence="9" id="KW-1185">Reference proteome</keyword>
<protein>
    <recommendedName>
        <fullName evidence="6">FAD-binding domain-containing protein</fullName>
    </recommendedName>
</protein>
<dbReference type="Pfam" id="PF01494">
    <property type="entry name" value="FAD_binding_3"/>
    <property type="match status" value="1"/>
</dbReference>
<dbReference type="VEuPathDB" id="FungiDB:MAPG_08806"/>
<dbReference type="InterPro" id="IPR002938">
    <property type="entry name" value="FAD-bd"/>
</dbReference>
<dbReference type="PANTHER" id="PTHR46720:SF3">
    <property type="entry name" value="FAD-BINDING DOMAIN-CONTAINING PROTEIN-RELATED"/>
    <property type="match status" value="1"/>
</dbReference>
<sequence length="249" mass="26735">MTNKDFHVAIVGAGIGGLALAMALHKRGISFTVYEDAPAFSVVGAGIGFAPNGMRTMDLIEPGFRPLYEATCVGNKGEANQNIFFEGMLLEKGFGRDRPWAGRSSWGHPNFIRKSAHRKELLDIMTSFIPADSVKFSKHLTDVEQGPSGVKLTFADGTTAHADVLAGADGIKSTVRAHVLQDHPEQIAPKYAGAYCYRAVIPMAEAHAILGDLTDVAKNYFGRGRGAFNYLFCVADADDGWKLDGPSAS</sequence>
<feature type="domain" description="FAD-binding" evidence="6">
    <location>
        <begin position="6"/>
        <end position="180"/>
    </location>
</feature>
<dbReference type="EMBL" id="GL876973">
    <property type="protein sequence ID" value="KLU89837.1"/>
    <property type="molecule type" value="Genomic_DNA"/>
</dbReference>
<evidence type="ECO:0000313" key="7">
    <source>
        <dbReference type="EMBL" id="KLU89837.1"/>
    </source>
</evidence>
<dbReference type="PRINTS" id="PR00420">
    <property type="entry name" value="RNGMNOXGNASE"/>
</dbReference>
<dbReference type="EMBL" id="ADBL01002148">
    <property type="status" value="NOT_ANNOTATED_CDS"/>
    <property type="molecule type" value="Genomic_DNA"/>
</dbReference>
<proteinExistence type="inferred from homology"/>
<dbReference type="OrthoDB" id="417877at2759"/>
<dbReference type="Gene3D" id="3.50.50.60">
    <property type="entry name" value="FAD/NAD(P)-binding domain"/>
    <property type="match status" value="1"/>
</dbReference>
<evidence type="ECO:0000259" key="6">
    <source>
        <dbReference type="Pfam" id="PF01494"/>
    </source>
</evidence>
<comment type="similarity">
    <text evidence="1">Belongs to the paxM FAD-dependent monooxygenase family.</text>
</comment>
<dbReference type="SUPFAM" id="SSF51905">
    <property type="entry name" value="FAD/NAD(P)-binding domain"/>
    <property type="match status" value="1"/>
</dbReference>
<evidence type="ECO:0000256" key="3">
    <source>
        <dbReference type="ARBA" id="ARBA00022827"/>
    </source>
</evidence>
<keyword evidence="5" id="KW-1133">Transmembrane helix</keyword>
<dbReference type="PANTHER" id="PTHR46720">
    <property type="entry name" value="HYDROXYLASE, PUTATIVE (AFU_ORTHOLOGUE AFUA_3G01460)-RELATED"/>
    <property type="match status" value="1"/>
</dbReference>
<dbReference type="GO" id="GO:0016491">
    <property type="term" value="F:oxidoreductase activity"/>
    <property type="evidence" value="ECO:0007669"/>
    <property type="project" value="UniProtKB-KW"/>
</dbReference>
<feature type="transmembrane region" description="Helical" evidence="5">
    <location>
        <begin position="6"/>
        <end position="24"/>
    </location>
</feature>
<keyword evidence="5" id="KW-0472">Membrane</keyword>
<reference evidence="7" key="1">
    <citation type="submission" date="2010-05" db="EMBL/GenBank/DDBJ databases">
        <title>The Genome Sequence of Magnaporthe poae strain ATCC 64411.</title>
        <authorList>
            <consortium name="The Broad Institute Genome Sequencing Platform"/>
            <consortium name="Broad Institute Genome Sequencing Center for Infectious Disease"/>
            <person name="Ma L.-J."/>
            <person name="Dead R."/>
            <person name="Young S."/>
            <person name="Zeng Q."/>
            <person name="Koehrsen M."/>
            <person name="Alvarado L."/>
            <person name="Berlin A."/>
            <person name="Chapman S.B."/>
            <person name="Chen Z."/>
            <person name="Freedman E."/>
            <person name="Gellesch M."/>
            <person name="Goldberg J."/>
            <person name="Griggs A."/>
            <person name="Gujja S."/>
            <person name="Heilman E.R."/>
            <person name="Heiman D."/>
            <person name="Hepburn T."/>
            <person name="Howarth C."/>
            <person name="Jen D."/>
            <person name="Larson L."/>
            <person name="Mehta T."/>
            <person name="Neiman D."/>
            <person name="Pearson M."/>
            <person name="Roberts A."/>
            <person name="Saif S."/>
            <person name="Shea T."/>
            <person name="Shenoy N."/>
            <person name="Sisk P."/>
            <person name="Stolte C."/>
            <person name="Sykes S."/>
            <person name="Walk T."/>
            <person name="White J."/>
            <person name="Yandava C."/>
            <person name="Haas B."/>
            <person name="Nusbaum C."/>
            <person name="Birren B."/>
        </authorList>
    </citation>
    <scope>NUCLEOTIDE SEQUENCE</scope>
    <source>
        <strain evidence="7">ATCC 64411</strain>
    </source>
</reference>
<keyword evidence="4" id="KW-0560">Oxidoreductase</keyword>
<dbReference type="AlphaFoldDB" id="A0A0C4E8A6"/>
<keyword evidence="3" id="KW-0274">FAD</keyword>
<dbReference type="EnsemblFungi" id="MAPG_08806T0">
    <property type="protein sequence ID" value="MAPG_08806T0"/>
    <property type="gene ID" value="MAPG_08806"/>
</dbReference>
<keyword evidence="5" id="KW-0812">Transmembrane</keyword>
<dbReference type="GO" id="GO:0071949">
    <property type="term" value="F:FAD binding"/>
    <property type="evidence" value="ECO:0007669"/>
    <property type="project" value="InterPro"/>
</dbReference>
<reference evidence="9" key="2">
    <citation type="submission" date="2010-05" db="EMBL/GenBank/DDBJ databases">
        <title>The genome sequence of Magnaporthe poae strain ATCC 64411.</title>
        <authorList>
            <person name="Ma L.-J."/>
            <person name="Dead R."/>
            <person name="Young S."/>
            <person name="Zeng Q."/>
            <person name="Koehrsen M."/>
            <person name="Alvarado L."/>
            <person name="Berlin A."/>
            <person name="Chapman S.B."/>
            <person name="Chen Z."/>
            <person name="Freedman E."/>
            <person name="Gellesch M."/>
            <person name="Goldberg J."/>
            <person name="Griggs A."/>
            <person name="Gujja S."/>
            <person name="Heilman E.R."/>
            <person name="Heiman D."/>
            <person name="Hepburn T."/>
            <person name="Howarth C."/>
            <person name="Jen D."/>
            <person name="Larson L."/>
            <person name="Mehta T."/>
            <person name="Neiman D."/>
            <person name="Pearson M."/>
            <person name="Roberts A."/>
            <person name="Saif S."/>
            <person name="Shea T."/>
            <person name="Shenoy N."/>
            <person name="Sisk P."/>
            <person name="Stolte C."/>
            <person name="Sykes S."/>
            <person name="Walk T."/>
            <person name="White J."/>
            <person name="Yandava C."/>
            <person name="Haas B."/>
            <person name="Nusbaum C."/>
            <person name="Birren B."/>
        </authorList>
    </citation>
    <scope>NUCLEOTIDE SEQUENCE [LARGE SCALE GENOMIC DNA]</scope>
    <source>
        <strain evidence="9">ATCC 64411 / 73-15</strain>
    </source>
</reference>
<reference evidence="8" key="5">
    <citation type="submission" date="2015-06" db="UniProtKB">
        <authorList>
            <consortium name="EnsemblFungi"/>
        </authorList>
    </citation>
    <scope>IDENTIFICATION</scope>
    <source>
        <strain evidence="8">ATCC 64411</strain>
    </source>
</reference>
<dbReference type="InterPro" id="IPR051104">
    <property type="entry name" value="FAD_monoxygenase"/>
</dbReference>
<dbReference type="STRING" id="644358.A0A0C4E8A6"/>
<dbReference type="GO" id="GO:0044550">
    <property type="term" value="P:secondary metabolite biosynthetic process"/>
    <property type="evidence" value="ECO:0007669"/>
    <property type="project" value="TreeGrafter"/>
</dbReference>
<evidence type="ECO:0000313" key="8">
    <source>
        <dbReference type="EnsemblFungi" id="MAPG_08806T0"/>
    </source>
</evidence>
<keyword evidence="2" id="KW-0285">Flavoprotein</keyword>
<reference evidence="8" key="4">
    <citation type="journal article" date="2015" name="G3 (Bethesda)">
        <title>Genome sequences of three phytopathogenic species of the Magnaporthaceae family of fungi.</title>
        <authorList>
            <person name="Okagaki L.H."/>
            <person name="Nunes C.C."/>
            <person name="Sailsbery J."/>
            <person name="Clay B."/>
            <person name="Brown D."/>
            <person name="John T."/>
            <person name="Oh Y."/>
            <person name="Young N."/>
            <person name="Fitzgerald M."/>
            <person name="Haas B.J."/>
            <person name="Zeng Q."/>
            <person name="Young S."/>
            <person name="Adiconis X."/>
            <person name="Fan L."/>
            <person name="Levin J.Z."/>
            <person name="Mitchell T.K."/>
            <person name="Okubara P.A."/>
            <person name="Farman M.L."/>
            <person name="Kohn L.M."/>
            <person name="Birren B."/>
            <person name="Ma L.-J."/>
            <person name="Dean R.A."/>
        </authorList>
    </citation>
    <scope>NUCLEOTIDE SEQUENCE</scope>
    <source>
        <strain evidence="8">ATCC 64411 / 73-15</strain>
    </source>
</reference>
<dbReference type="Proteomes" id="UP000011715">
    <property type="component" value="Unassembled WGS sequence"/>
</dbReference>
<name>A0A0C4E8A6_MAGP6</name>
<evidence type="ECO:0000256" key="2">
    <source>
        <dbReference type="ARBA" id="ARBA00022630"/>
    </source>
</evidence>
<evidence type="ECO:0000313" key="9">
    <source>
        <dbReference type="Proteomes" id="UP000011715"/>
    </source>
</evidence>
<accession>A0A0C4E8A6</accession>